<proteinExistence type="predicted"/>
<keyword evidence="3" id="KW-1185">Reference proteome</keyword>
<reference evidence="2 3" key="1">
    <citation type="journal article" date="2018" name="Sci. Rep.">
        <title>Raphidocelis subcapitata (=Pseudokirchneriella subcapitata) provides an insight into genome evolution and environmental adaptations in the Sphaeropleales.</title>
        <authorList>
            <person name="Suzuki S."/>
            <person name="Yamaguchi H."/>
            <person name="Nakajima N."/>
            <person name="Kawachi M."/>
        </authorList>
    </citation>
    <scope>NUCLEOTIDE SEQUENCE [LARGE SCALE GENOMIC DNA]</scope>
    <source>
        <strain evidence="2 3">NIES-35</strain>
    </source>
</reference>
<dbReference type="EMBL" id="BDRX01000011">
    <property type="protein sequence ID" value="GBF89526.1"/>
    <property type="molecule type" value="Genomic_DNA"/>
</dbReference>
<evidence type="ECO:0000313" key="3">
    <source>
        <dbReference type="Proteomes" id="UP000247498"/>
    </source>
</evidence>
<organism evidence="2 3">
    <name type="scientific">Raphidocelis subcapitata</name>
    <dbReference type="NCBI Taxonomy" id="307507"/>
    <lineage>
        <taxon>Eukaryota</taxon>
        <taxon>Viridiplantae</taxon>
        <taxon>Chlorophyta</taxon>
        <taxon>core chlorophytes</taxon>
        <taxon>Chlorophyceae</taxon>
        <taxon>CS clade</taxon>
        <taxon>Sphaeropleales</taxon>
        <taxon>Selenastraceae</taxon>
        <taxon>Raphidocelis</taxon>
    </lineage>
</organism>
<accession>A0A2V0NPJ5</accession>
<protein>
    <submittedName>
        <fullName evidence="2">Uncharacterized protein</fullName>
    </submittedName>
</protein>
<name>A0A2V0NPJ5_9CHLO</name>
<sequence length="160" mass="16766">MRIAFVVAVLAALGLLGASLYKTIPGLTRMAQCINDSRNLSGILSQIGDVSRLTVADADALLASQGPIACWNQFWGGHQISFVLSCAGVGALLAALLTCCCFCCADEPAKGDEESQFTSFSDTAQPYDQYQPPPPPFNPYAPAGGYAYPAGTKLPSPARC</sequence>
<feature type="region of interest" description="Disordered" evidence="1">
    <location>
        <begin position="115"/>
        <end position="134"/>
    </location>
</feature>
<dbReference type="AlphaFoldDB" id="A0A2V0NPJ5"/>
<evidence type="ECO:0000313" key="2">
    <source>
        <dbReference type="EMBL" id="GBF89526.1"/>
    </source>
</evidence>
<evidence type="ECO:0000256" key="1">
    <source>
        <dbReference type="SAM" id="MobiDB-lite"/>
    </source>
</evidence>
<dbReference type="Proteomes" id="UP000247498">
    <property type="component" value="Unassembled WGS sequence"/>
</dbReference>
<dbReference type="InParanoid" id="A0A2V0NPJ5"/>
<gene>
    <name evidence="2" type="ORF">Rsub_02244</name>
</gene>
<comment type="caution">
    <text evidence="2">The sequence shown here is derived from an EMBL/GenBank/DDBJ whole genome shotgun (WGS) entry which is preliminary data.</text>
</comment>